<dbReference type="Gene3D" id="3.90.850.10">
    <property type="entry name" value="Fumarylacetoacetase-like, C-terminal domain"/>
    <property type="match status" value="1"/>
</dbReference>
<dbReference type="InterPro" id="IPR036462">
    <property type="entry name" value="Fumarylacetoacetase_N_sf"/>
</dbReference>
<dbReference type="PANTHER" id="PTHR43069">
    <property type="entry name" value="FUMARYLACETOACETASE"/>
    <property type="match status" value="1"/>
</dbReference>
<gene>
    <name evidence="16" type="ORF">NA57DRAFT_81719</name>
</gene>
<dbReference type="SUPFAM" id="SSF63433">
    <property type="entry name" value="Fumarylacetoacetate hydrolase, FAH, N-terminal domain"/>
    <property type="match status" value="1"/>
</dbReference>
<dbReference type="GO" id="GO:0006559">
    <property type="term" value="P:L-phenylalanine catabolic process"/>
    <property type="evidence" value="ECO:0007669"/>
    <property type="project" value="UniProtKB-UniRule"/>
</dbReference>
<feature type="domain" description="Fumarylacetoacetase N-terminal" evidence="15">
    <location>
        <begin position="19"/>
        <end position="128"/>
    </location>
</feature>
<feature type="binding site" evidence="11">
    <location>
        <position position="359"/>
    </location>
    <ligand>
        <name>substrate</name>
    </ligand>
</feature>
<dbReference type="GO" id="GO:0046872">
    <property type="term" value="F:metal ion binding"/>
    <property type="evidence" value="ECO:0007669"/>
    <property type="project" value="UniProtKB-UniRule"/>
</dbReference>
<dbReference type="PANTHER" id="PTHR43069:SF2">
    <property type="entry name" value="FUMARYLACETOACETASE"/>
    <property type="match status" value="1"/>
</dbReference>
<dbReference type="InterPro" id="IPR036663">
    <property type="entry name" value="Fumarylacetoacetase_C_sf"/>
</dbReference>
<accession>A0A9P4I501</accession>
<evidence type="ECO:0000256" key="7">
    <source>
        <dbReference type="ARBA" id="ARBA00022842"/>
    </source>
</evidence>
<dbReference type="InterPro" id="IPR015377">
    <property type="entry name" value="Fumarylacetoacetase_N"/>
</dbReference>
<keyword evidence="6 12" id="KW-0106">Calcium</keyword>
<evidence type="ECO:0000256" key="3">
    <source>
        <dbReference type="ARBA" id="ARBA00012094"/>
    </source>
</evidence>
<evidence type="ECO:0000256" key="2">
    <source>
        <dbReference type="ARBA" id="ARBA00010211"/>
    </source>
</evidence>
<evidence type="ECO:0000256" key="12">
    <source>
        <dbReference type="PIRSR" id="PIRSR605959-3"/>
    </source>
</evidence>
<evidence type="ECO:0000256" key="10">
    <source>
        <dbReference type="PIRSR" id="PIRSR605959-1"/>
    </source>
</evidence>
<feature type="binding site" evidence="12">
    <location>
        <position position="242"/>
    </location>
    <ligand>
        <name>Mg(2+)</name>
        <dbReference type="ChEBI" id="CHEBI:18420"/>
    </ligand>
</feature>
<dbReference type="GO" id="GO:0006572">
    <property type="term" value="P:L-tyrosine catabolic process"/>
    <property type="evidence" value="ECO:0007669"/>
    <property type="project" value="UniProtKB-UniRule"/>
</dbReference>
<comment type="catalytic activity">
    <reaction evidence="13">
        <text>4-fumarylacetoacetate + H2O = acetoacetate + fumarate + H(+)</text>
        <dbReference type="Rhea" id="RHEA:10244"/>
        <dbReference type="ChEBI" id="CHEBI:13705"/>
        <dbReference type="ChEBI" id="CHEBI:15377"/>
        <dbReference type="ChEBI" id="CHEBI:15378"/>
        <dbReference type="ChEBI" id="CHEBI:18034"/>
        <dbReference type="ChEBI" id="CHEBI:29806"/>
        <dbReference type="EC" id="3.7.1.2"/>
    </reaction>
</comment>
<feature type="binding site" evidence="12">
    <location>
        <position position="210"/>
    </location>
    <ligand>
        <name>Ca(2+)</name>
        <dbReference type="ChEBI" id="CHEBI:29108"/>
    </ligand>
</feature>
<dbReference type="Pfam" id="PF09298">
    <property type="entry name" value="FAA_hydrolase_N"/>
    <property type="match status" value="1"/>
</dbReference>
<feature type="active site" description="Proton acceptor" evidence="10">
    <location>
        <position position="143"/>
    </location>
</feature>
<feature type="binding site" evidence="11">
    <location>
        <position position="249"/>
    </location>
    <ligand>
        <name>substrate</name>
    </ligand>
</feature>
<dbReference type="InterPro" id="IPR011234">
    <property type="entry name" value="Fumarylacetoacetase-like_C"/>
</dbReference>
<feature type="binding site" evidence="11">
    <location>
        <position position="138"/>
    </location>
    <ligand>
        <name>substrate</name>
    </ligand>
</feature>
<keyword evidence="5 13" id="KW-0378">Hydrolase</keyword>
<evidence type="ECO:0000256" key="5">
    <source>
        <dbReference type="ARBA" id="ARBA00022801"/>
    </source>
</evidence>
<keyword evidence="7 12" id="KW-0460">Magnesium</keyword>
<comment type="caution">
    <text evidence="16">The sequence shown here is derived from an EMBL/GenBank/DDBJ whole genome shotgun (WGS) entry which is preliminary data.</text>
</comment>
<organism evidence="16 17">
    <name type="scientific">Rhizodiscina lignyota</name>
    <dbReference type="NCBI Taxonomy" id="1504668"/>
    <lineage>
        <taxon>Eukaryota</taxon>
        <taxon>Fungi</taxon>
        <taxon>Dikarya</taxon>
        <taxon>Ascomycota</taxon>
        <taxon>Pezizomycotina</taxon>
        <taxon>Dothideomycetes</taxon>
        <taxon>Pleosporomycetidae</taxon>
        <taxon>Aulographales</taxon>
        <taxon>Rhizodiscinaceae</taxon>
        <taxon>Rhizodiscina</taxon>
    </lineage>
</organism>
<dbReference type="Pfam" id="PF01557">
    <property type="entry name" value="FAA_hydrolase"/>
    <property type="match status" value="1"/>
</dbReference>
<dbReference type="GO" id="GO:0004334">
    <property type="term" value="F:fumarylacetoacetase activity"/>
    <property type="evidence" value="ECO:0007669"/>
    <property type="project" value="UniProtKB-UniRule"/>
</dbReference>
<proteinExistence type="inferred from homology"/>
<feature type="binding site" evidence="12">
    <location>
        <position position="242"/>
    </location>
    <ligand>
        <name>Ca(2+)</name>
        <dbReference type="ChEBI" id="CHEBI:29108"/>
    </ligand>
</feature>
<evidence type="ECO:0000256" key="9">
    <source>
        <dbReference type="ARBA" id="ARBA00023232"/>
    </source>
</evidence>
<sequence>MAPLRSWFPIPPASHFSLANIPFGIISTTANPKPRLGVPIGDHVLDLALFTANNGFARQSTIQPHQHVFSELTLNSFAALGRPVHSVVRKYIQDVFLENTSYPEILKDNAALQKEALVPLKEVTNHLPLEIGDYTDFFVGRNHAYNCGILFRGPENPIAPNYDHLPVGYHGRASSVVVSGTPIRRPFGQIEAEKNNPIQSPCLRLDFEMEMGAFVCKANKMGEPILIDEAEDAIFGLVMMNDWSARDIQFWESTPLGPFNSKNFGTSVSPWVVLIDALEPFAAKGLPNAQQTLPYMQQKNEKNQYDIKLKVDLTSQSGQTATVCKVSATELLFSFPQMVAHHTIGGCPMRVGDLLGSGTISGNEPGSCGCFLESTQGGKVGITLSGGEKRMFLEDGDTVTFSGVCGTEDGGLVGFGECSGTILPALKL</sequence>
<feature type="binding site" evidence="12">
    <location>
        <position position="208"/>
    </location>
    <ligand>
        <name>Ca(2+)</name>
        <dbReference type="ChEBI" id="CHEBI:29108"/>
    </ligand>
</feature>
<dbReference type="AlphaFoldDB" id="A0A9P4I501"/>
<evidence type="ECO:0000259" key="14">
    <source>
        <dbReference type="Pfam" id="PF01557"/>
    </source>
</evidence>
<dbReference type="FunFam" id="3.90.850.10:FF:000009">
    <property type="entry name" value="Fumarylacetoacetase"/>
    <property type="match status" value="1"/>
</dbReference>
<dbReference type="NCBIfam" id="TIGR01266">
    <property type="entry name" value="fum_ac_acetase"/>
    <property type="match status" value="1"/>
</dbReference>
<dbReference type="InterPro" id="IPR005959">
    <property type="entry name" value="Fumarylacetoacetase"/>
</dbReference>
<dbReference type="GO" id="GO:1902000">
    <property type="term" value="P:homogentisate catabolic process"/>
    <property type="evidence" value="ECO:0007669"/>
    <property type="project" value="TreeGrafter"/>
</dbReference>
<dbReference type="EMBL" id="ML978140">
    <property type="protein sequence ID" value="KAF2093038.1"/>
    <property type="molecule type" value="Genomic_DNA"/>
</dbReference>
<feature type="binding site" evidence="12">
    <location>
        <position position="266"/>
    </location>
    <ligand>
        <name>Mg(2+)</name>
        <dbReference type="ChEBI" id="CHEBI:18420"/>
    </ligand>
</feature>
<feature type="binding site" evidence="12">
    <location>
        <position position="136"/>
    </location>
    <ligand>
        <name>Ca(2+)</name>
        <dbReference type="ChEBI" id="CHEBI:29108"/>
    </ligand>
</feature>
<evidence type="ECO:0000256" key="6">
    <source>
        <dbReference type="ARBA" id="ARBA00022837"/>
    </source>
</evidence>
<dbReference type="OrthoDB" id="9971669at2759"/>
<dbReference type="Gene3D" id="2.30.30.230">
    <property type="entry name" value="Fumarylacetoacetase, N-terminal domain"/>
    <property type="match status" value="1"/>
</dbReference>
<comment type="similarity">
    <text evidence="2 13">Belongs to the FAH family.</text>
</comment>
<keyword evidence="9 13" id="KW-0585">Phenylalanine catabolism</keyword>
<dbReference type="SUPFAM" id="SSF56529">
    <property type="entry name" value="FAH"/>
    <property type="match status" value="1"/>
</dbReference>
<evidence type="ECO:0000256" key="4">
    <source>
        <dbReference type="ARBA" id="ARBA00022723"/>
    </source>
</evidence>
<keyword evidence="17" id="KW-1185">Reference proteome</keyword>
<comment type="cofactor">
    <cofactor evidence="13">
        <name>Mg(2+)</name>
        <dbReference type="ChEBI" id="CHEBI:18420"/>
    </cofactor>
    <cofactor evidence="13">
        <name>Ca(2+)</name>
        <dbReference type="ChEBI" id="CHEBI:29108"/>
    </cofactor>
</comment>
<evidence type="ECO:0000256" key="1">
    <source>
        <dbReference type="ARBA" id="ARBA00004782"/>
    </source>
</evidence>
<dbReference type="Proteomes" id="UP000799772">
    <property type="component" value="Unassembled WGS sequence"/>
</dbReference>
<reference evidence="16" key="1">
    <citation type="journal article" date="2020" name="Stud. Mycol.">
        <title>101 Dothideomycetes genomes: a test case for predicting lifestyles and emergence of pathogens.</title>
        <authorList>
            <person name="Haridas S."/>
            <person name="Albert R."/>
            <person name="Binder M."/>
            <person name="Bloem J."/>
            <person name="Labutti K."/>
            <person name="Salamov A."/>
            <person name="Andreopoulos B."/>
            <person name="Baker S."/>
            <person name="Barry K."/>
            <person name="Bills G."/>
            <person name="Bluhm B."/>
            <person name="Cannon C."/>
            <person name="Castanera R."/>
            <person name="Culley D."/>
            <person name="Daum C."/>
            <person name="Ezra D."/>
            <person name="Gonzalez J."/>
            <person name="Henrissat B."/>
            <person name="Kuo A."/>
            <person name="Liang C."/>
            <person name="Lipzen A."/>
            <person name="Lutzoni F."/>
            <person name="Magnuson J."/>
            <person name="Mondo S."/>
            <person name="Nolan M."/>
            <person name="Ohm R."/>
            <person name="Pangilinan J."/>
            <person name="Park H.-J."/>
            <person name="Ramirez L."/>
            <person name="Alfaro M."/>
            <person name="Sun H."/>
            <person name="Tritt A."/>
            <person name="Yoshinaga Y."/>
            <person name="Zwiers L.-H."/>
            <person name="Turgeon B."/>
            <person name="Goodwin S."/>
            <person name="Spatafora J."/>
            <person name="Crous P."/>
            <person name="Grigoriev I."/>
        </authorList>
    </citation>
    <scope>NUCLEOTIDE SEQUENCE</scope>
    <source>
        <strain evidence="16">CBS 133067</strain>
    </source>
</reference>
<keyword evidence="8 13" id="KW-0828">Tyrosine catabolism</keyword>
<dbReference type="FunFam" id="2.30.30.230:FF:000001">
    <property type="entry name" value="Fumarylacetoacetase"/>
    <property type="match status" value="1"/>
</dbReference>
<dbReference type="EC" id="3.7.1.2" evidence="3 13"/>
<evidence type="ECO:0000259" key="15">
    <source>
        <dbReference type="Pfam" id="PF09298"/>
    </source>
</evidence>
<evidence type="ECO:0000256" key="8">
    <source>
        <dbReference type="ARBA" id="ARBA00022878"/>
    </source>
</evidence>
<evidence type="ECO:0000256" key="11">
    <source>
        <dbReference type="PIRSR" id="PIRSR605959-2"/>
    </source>
</evidence>
<evidence type="ECO:0000313" key="17">
    <source>
        <dbReference type="Proteomes" id="UP000799772"/>
    </source>
</evidence>
<comment type="pathway">
    <text evidence="1 13">Amino-acid degradation; L-phenylalanine degradation; acetoacetate and fumarate from L-phenylalanine: step 6/6.</text>
</comment>
<feature type="binding site" evidence="12">
    <location>
        <position position="262"/>
    </location>
    <ligand>
        <name>Mg(2+)</name>
        <dbReference type="ChEBI" id="CHEBI:18420"/>
    </ligand>
</feature>
<feature type="domain" description="Fumarylacetoacetase-like C-terminal" evidence="14">
    <location>
        <begin position="162"/>
        <end position="413"/>
    </location>
</feature>
<protein>
    <recommendedName>
        <fullName evidence="3 13">Fumarylacetoacetase</fullName>
        <ecNumber evidence="3 13">3.7.1.2</ecNumber>
    </recommendedName>
    <alternativeName>
        <fullName evidence="13">Fumarylacetoacetate hydrolase</fullName>
    </alternativeName>
</protein>
<evidence type="ECO:0000256" key="13">
    <source>
        <dbReference type="RuleBase" id="RU366008"/>
    </source>
</evidence>
<feature type="binding site" evidence="11">
    <location>
        <position position="152"/>
    </location>
    <ligand>
        <name>substrate</name>
    </ligand>
</feature>
<keyword evidence="4 12" id="KW-0479">Metal-binding</keyword>
<name>A0A9P4I501_9PEZI</name>
<evidence type="ECO:0000313" key="16">
    <source>
        <dbReference type="EMBL" id="KAF2093038.1"/>
    </source>
</evidence>